<dbReference type="EMBL" id="JACQXR010000142">
    <property type="protein sequence ID" value="MBI4727636.1"/>
    <property type="molecule type" value="Genomic_DNA"/>
</dbReference>
<evidence type="ECO:0000313" key="3">
    <source>
        <dbReference type="Proteomes" id="UP000736328"/>
    </source>
</evidence>
<sequence>MTQNKKTDGSFLVRYGPVLVGLFYLLFLSGLLILRNISGQEPARSCRSPSQSPK</sequence>
<proteinExistence type="predicted"/>
<keyword evidence="1" id="KW-0472">Membrane</keyword>
<evidence type="ECO:0000313" key="2">
    <source>
        <dbReference type="EMBL" id="MBI4727636.1"/>
    </source>
</evidence>
<keyword evidence="1" id="KW-1133">Transmembrane helix</keyword>
<reference evidence="2" key="1">
    <citation type="submission" date="2020-07" db="EMBL/GenBank/DDBJ databases">
        <title>Huge and variable diversity of episymbiotic CPR bacteria and DPANN archaea in groundwater ecosystems.</title>
        <authorList>
            <person name="He C.Y."/>
            <person name="Keren R."/>
            <person name="Whittaker M."/>
            <person name="Farag I.F."/>
            <person name="Doudna J."/>
            <person name="Cate J.H.D."/>
            <person name="Banfield J.F."/>
        </authorList>
    </citation>
    <scope>NUCLEOTIDE SEQUENCE</scope>
    <source>
        <strain evidence="2">NC_groundwater_1520_Pr4_B-0.1um_53_5</strain>
    </source>
</reference>
<evidence type="ECO:0000256" key="1">
    <source>
        <dbReference type="SAM" id="Phobius"/>
    </source>
</evidence>
<accession>A0A933IBB0</accession>
<keyword evidence="1" id="KW-0812">Transmembrane</keyword>
<comment type="caution">
    <text evidence="2">The sequence shown here is derived from an EMBL/GenBank/DDBJ whole genome shotgun (WGS) entry which is preliminary data.</text>
</comment>
<dbReference type="AlphaFoldDB" id="A0A933IBB0"/>
<protein>
    <submittedName>
        <fullName evidence="2">Uncharacterized protein</fullName>
    </submittedName>
</protein>
<dbReference type="Proteomes" id="UP000736328">
    <property type="component" value="Unassembled WGS sequence"/>
</dbReference>
<name>A0A933IBB0_UNCT6</name>
<feature type="transmembrane region" description="Helical" evidence="1">
    <location>
        <begin position="12"/>
        <end position="34"/>
    </location>
</feature>
<gene>
    <name evidence="2" type="ORF">HY768_10545</name>
</gene>
<organism evidence="2 3">
    <name type="scientific">candidate division TA06 bacterium</name>
    <dbReference type="NCBI Taxonomy" id="2250710"/>
    <lineage>
        <taxon>Bacteria</taxon>
        <taxon>Bacteria division TA06</taxon>
    </lineage>
</organism>